<dbReference type="STRING" id="1685378.AVO44_06055"/>
<dbReference type="EMBL" id="LQBP01000003">
    <property type="protein sequence ID" value="KUJ79740.1"/>
    <property type="molecule type" value="Genomic_DNA"/>
</dbReference>
<feature type="chain" id="PRO_5007054619" description="Nickel transport protein" evidence="1">
    <location>
        <begin position="28"/>
        <end position="111"/>
    </location>
</feature>
<organism evidence="2 3">
    <name type="scientific">Ruegeria profundi</name>
    <dbReference type="NCBI Taxonomy" id="1685378"/>
    <lineage>
        <taxon>Bacteria</taxon>
        <taxon>Pseudomonadati</taxon>
        <taxon>Pseudomonadota</taxon>
        <taxon>Alphaproteobacteria</taxon>
        <taxon>Rhodobacterales</taxon>
        <taxon>Roseobacteraceae</taxon>
        <taxon>Ruegeria</taxon>
    </lineage>
</organism>
<name>A0A0X3U2B7_9RHOB</name>
<dbReference type="AlphaFoldDB" id="A0A0X3U2B7"/>
<evidence type="ECO:0000313" key="3">
    <source>
        <dbReference type="Proteomes" id="UP000053690"/>
    </source>
</evidence>
<dbReference type="OrthoDB" id="7651677at2"/>
<protein>
    <recommendedName>
        <fullName evidence="4">Nickel transport protein</fullName>
    </recommendedName>
</protein>
<reference evidence="3" key="1">
    <citation type="submission" date="2015-12" db="EMBL/GenBank/DDBJ databases">
        <authorList>
            <person name="Zhang G."/>
            <person name="Stingl U."/>
        </authorList>
    </citation>
    <scope>NUCLEOTIDE SEQUENCE [LARGE SCALE GENOMIC DNA]</scope>
    <source>
        <strain evidence="3">ZGT108</strain>
    </source>
</reference>
<evidence type="ECO:0000256" key="1">
    <source>
        <dbReference type="SAM" id="SignalP"/>
    </source>
</evidence>
<feature type="signal peptide" evidence="1">
    <location>
        <begin position="1"/>
        <end position="27"/>
    </location>
</feature>
<gene>
    <name evidence="2" type="ORF">AVO44_06055</name>
</gene>
<evidence type="ECO:0000313" key="2">
    <source>
        <dbReference type="EMBL" id="KUJ79740.1"/>
    </source>
</evidence>
<proteinExistence type="predicted"/>
<comment type="caution">
    <text evidence="2">The sequence shown here is derived from an EMBL/GenBank/DDBJ whole genome shotgun (WGS) entry which is preliminary data.</text>
</comment>
<keyword evidence="1" id="KW-0732">Signal</keyword>
<keyword evidence="3" id="KW-1185">Reference proteome</keyword>
<sequence>MIRAVGLATLLAAAPLAAAAHSLVVFASVDCDAVTVEAKFSNGKVAQKGEVRVLDGENSLLTTLQLESDGTVHIPLSSVDHSQGLVIEVDTGGHDNYWIVTPEDIARKCGS</sequence>
<evidence type="ECO:0008006" key="4">
    <source>
        <dbReference type="Google" id="ProtNLM"/>
    </source>
</evidence>
<accession>A0A0X3U2B7</accession>
<dbReference type="Proteomes" id="UP000053690">
    <property type="component" value="Unassembled WGS sequence"/>
</dbReference>